<evidence type="ECO:0000256" key="8">
    <source>
        <dbReference type="ARBA" id="ARBA00023242"/>
    </source>
</evidence>
<evidence type="ECO:0000313" key="12">
    <source>
        <dbReference type="Proteomes" id="UP000494165"/>
    </source>
</evidence>
<feature type="region of interest" description="Disordered" evidence="9">
    <location>
        <begin position="441"/>
        <end position="538"/>
    </location>
</feature>
<keyword evidence="4" id="KW-0235">DNA replication</keyword>
<evidence type="ECO:0000313" key="11">
    <source>
        <dbReference type="EMBL" id="CAB3367740.1"/>
    </source>
</evidence>
<feature type="region of interest" description="Disordered" evidence="9">
    <location>
        <begin position="16"/>
        <end position="85"/>
    </location>
</feature>
<comment type="subcellular location">
    <subcellularLocation>
        <location evidence="1">Nucleus</location>
    </subcellularLocation>
</comment>
<dbReference type="GO" id="GO:0008270">
    <property type="term" value="F:zinc ion binding"/>
    <property type="evidence" value="ECO:0007669"/>
    <property type="project" value="UniProtKB-KW"/>
</dbReference>
<dbReference type="Pfam" id="PF09332">
    <property type="entry name" value="Mcm10"/>
    <property type="match status" value="1"/>
</dbReference>
<dbReference type="SMART" id="SM01280">
    <property type="entry name" value="Mcm10"/>
    <property type="match status" value="1"/>
</dbReference>
<dbReference type="InterPro" id="IPR056791">
    <property type="entry name" value="Znf_Mcm10_C"/>
</dbReference>
<evidence type="ECO:0000256" key="1">
    <source>
        <dbReference type="ARBA" id="ARBA00004123"/>
    </source>
</evidence>
<feature type="compositionally biased region" description="Basic and acidic residues" evidence="9">
    <location>
        <begin position="40"/>
        <end position="54"/>
    </location>
</feature>
<keyword evidence="5" id="KW-0479">Metal-binding</keyword>
<evidence type="ECO:0000256" key="5">
    <source>
        <dbReference type="ARBA" id="ARBA00022723"/>
    </source>
</evidence>
<protein>
    <recommendedName>
        <fullName evidence="3">Protein MCM10 homolog</fullName>
    </recommendedName>
</protein>
<evidence type="ECO:0000256" key="6">
    <source>
        <dbReference type="ARBA" id="ARBA00022771"/>
    </source>
</evidence>
<dbReference type="Pfam" id="PF22379">
    <property type="entry name" value="OB_MCM10"/>
    <property type="match status" value="1"/>
</dbReference>
<dbReference type="PANTHER" id="PTHR13454">
    <property type="entry name" value="PROTEIN MCM10 HOMOLOG"/>
    <property type="match status" value="1"/>
</dbReference>
<dbReference type="InterPro" id="IPR055065">
    <property type="entry name" value="OB_MCM10"/>
</dbReference>
<dbReference type="Proteomes" id="UP000494165">
    <property type="component" value="Unassembled WGS sequence"/>
</dbReference>
<sequence>MEEGDDLSEFLSLLEEDCEAEDAKTSPQINTSQTVPAYRELTDPDSFLRPREDTGPSQIHAGDTDSSDDEDNRNFQEQNLTPFGRDVKKLMTAHSEASEGAKNQFSLSGLKGLGTKTEQNDPKVNLSRKQANPVNNSLRNAKTVSGLTGLPLKAEDRDCFLEPVSGIRVVNPLVTQEFISERTQGRQTVSCSMVKRKYESKALQEDWLTTGVIVGTTKRISQKSKEYLIWTISDLKQDMSTVTVFLFSSANTKFTQLPKGTVIGILCPTILPPNSAKYDLILSVNDAQRVLLIGSSKDYGICKSKTAKNEPCANFVNATICPYCSYHLSKEYKRHSGKPTAPNSALMSKVLGKSEVFYGGKSFSAKMLPPKKIAREHLSQLTLPQPTNKKIQARDQLRLQSLYGDQTPPPQKIVSVSPEIIMPKNPTRATRIMNNMKNATALAGRKTPQTPGSVSKLTGILGKKTPQSPAVATPSPSSAKKTADLSNFGVKRSTPTNALNSSKSQASQDTSLDKAKSTEKQSNLNSTLPPAKKIDLSGLGRPTLGKFNTLDLGVLGRKPLLNSQERAKLQAIELVRKKGPLKKEDPNKVKKAASLSKVASTLKRKNPSTGEQDKEAQERAEFEKKKARFLAMIETGSQHQDLIESAHEEAEQKYFQNMETKEKIEDKMLNTHKIEAKAVRCTQCDYLSLARSDFCRKQGHQVKIIQTHKRFFQCKGCKNHIWVLELVPTKACSNCGDNHWQKAGMIKDKNAKLETLRITAGDREGYNPANMNCLVPD</sequence>
<evidence type="ECO:0000256" key="7">
    <source>
        <dbReference type="ARBA" id="ARBA00022833"/>
    </source>
</evidence>
<evidence type="ECO:0000256" key="2">
    <source>
        <dbReference type="ARBA" id="ARBA00009679"/>
    </source>
</evidence>
<dbReference type="AlphaFoldDB" id="A0A8S1CHI8"/>
<feature type="domain" description="Replication factor Mcm10 C-terminal" evidence="10">
    <location>
        <begin position="423"/>
        <end position="759"/>
    </location>
</feature>
<dbReference type="GO" id="GO:0003697">
    <property type="term" value="F:single-stranded DNA binding"/>
    <property type="evidence" value="ECO:0007669"/>
    <property type="project" value="InterPro"/>
</dbReference>
<dbReference type="GO" id="GO:0006270">
    <property type="term" value="P:DNA replication initiation"/>
    <property type="evidence" value="ECO:0007669"/>
    <property type="project" value="InterPro"/>
</dbReference>
<proteinExistence type="inferred from homology"/>
<evidence type="ECO:0000256" key="4">
    <source>
        <dbReference type="ARBA" id="ARBA00022705"/>
    </source>
</evidence>
<gene>
    <name evidence="11" type="ORF">CLODIP_2_CD11766</name>
</gene>
<keyword evidence="8" id="KW-0539">Nucleus</keyword>
<dbReference type="Gene3D" id="2.40.50.140">
    <property type="entry name" value="Nucleic acid-binding proteins"/>
    <property type="match status" value="1"/>
</dbReference>
<dbReference type="Pfam" id="PF24863">
    <property type="entry name" value="zf-CCCH_Mcm10"/>
    <property type="match status" value="1"/>
</dbReference>
<feature type="compositionally biased region" description="Low complexity" evidence="9">
    <location>
        <begin position="466"/>
        <end position="479"/>
    </location>
</feature>
<dbReference type="InterPro" id="IPR015411">
    <property type="entry name" value="Rep_factor_Mcm10_C"/>
</dbReference>
<dbReference type="InterPro" id="IPR012340">
    <property type="entry name" value="NA-bd_OB-fold"/>
</dbReference>
<comment type="similarity">
    <text evidence="2">Belongs to the MCM10 family.</text>
</comment>
<dbReference type="InterPro" id="IPR015408">
    <property type="entry name" value="Znf_Mcm10/DnaG"/>
</dbReference>
<dbReference type="EMBL" id="CADEPI010000033">
    <property type="protein sequence ID" value="CAB3367740.1"/>
    <property type="molecule type" value="Genomic_DNA"/>
</dbReference>
<accession>A0A8S1CHI8</accession>
<keyword evidence="7" id="KW-0862">Zinc</keyword>
<feature type="compositionally biased region" description="Polar residues" evidence="9">
    <location>
        <begin position="25"/>
        <end position="35"/>
    </location>
</feature>
<evidence type="ECO:0000259" key="10">
    <source>
        <dbReference type="SMART" id="SM01280"/>
    </source>
</evidence>
<feature type="region of interest" description="Disordered" evidence="9">
    <location>
        <begin position="593"/>
        <end position="619"/>
    </location>
</feature>
<dbReference type="GO" id="GO:0043596">
    <property type="term" value="C:nuclear replication fork"/>
    <property type="evidence" value="ECO:0007669"/>
    <property type="project" value="TreeGrafter"/>
</dbReference>
<evidence type="ECO:0000256" key="9">
    <source>
        <dbReference type="SAM" id="MobiDB-lite"/>
    </source>
</evidence>
<dbReference type="OrthoDB" id="273123at2759"/>
<name>A0A8S1CHI8_9INSE</name>
<dbReference type="Pfam" id="PF09329">
    <property type="entry name" value="zf-primase"/>
    <property type="match status" value="1"/>
</dbReference>
<comment type="caution">
    <text evidence="11">The sequence shown here is derived from an EMBL/GenBank/DDBJ whole genome shotgun (WGS) entry which is preliminary data.</text>
</comment>
<dbReference type="InterPro" id="IPR040184">
    <property type="entry name" value="Mcm10"/>
</dbReference>
<dbReference type="PANTHER" id="PTHR13454:SF11">
    <property type="entry name" value="PROTEIN MCM10 HOMOLOG"/>
    <property type="match status" value="1"/>
</dbReference>
<dbReference type="GO" id="GO:0003688">
    <property type="term" value="F:DNA replication origin binding"/>
    <property type="evidence" value="ECO:0007669"/>
    <property type="project" value="TreeGrafter"/>
</dbReference>
<reference evidence="11 12" key="1">
    <citation type="submission" date="2020-04" db="EMBL/GenBank/DDBJ databases">
        <authorList>
            <person name="Alioto T."/>
            <person name="Alioto T."/>
            <person name="Gomez Garrido J."/>
        </authorList>
    </citation>
    <scope>NUCLEOTIDE SEQUENCE [LARGE SCALE GENOMIC DNA]</scope>
</reference>
<keyword evidence="6" id="KW-0863">Zinc-finger</keyword>
<feature type="compositionally biased region" description="Polar residues" evidence="9">
    <location>
        <begin position="447"/>
        <end position="456"/>
    </location>
</feature>
<feature type="compositionally biased region" description="Polar residues" evidence="9">
    <location>
        <begin position="493"/>
        <end position="510"/>
    </location>
</feature>
<organism evidence="11 12">
    <name type="scientific">Cloeon dipterum</name>
    <dbReference type="NCBI Taxonomy" id="197152"/>
    <lineage>
        <taxon>Eukaryota</taxon>
        <taxon>Metazoa</taxon>
        <taxon>Ecdysozoa</taxon>
        <taxon>Arthropoda</taxon>
        <taxon>Hexapoda</taxon>
        <taxon>Insecta</taxon>
        <taxon>Pterygota</taxon>
        <taxon>Palaeoptera</taxon>
        <taxon>Ephemeroptera</taxon>
        <taxon>Pisciforma</taxon>
        <taxon>Baetidae</taxon>
        <taxon>Cloeon</taxon>
    </lineage>
</organism>
<keyword evidence="12" id="KW-1185">Reference proteome</keyword>
<evidence type="ECO:0000256" key="3">
    <source>
        <dbReference type="ARBA" id="ARBA00017770"/>
    </source>
</evidence>